<name>A0AAW4PIV7_9EURY</name>
<evidence type="ECO:0000256" key="15">
    <source>
        <dbReference type="ARBA" id="ARBA00030679"/>
    </source>
</evidence>
<reference evidence="20 21" key="1">
    <citation type="submission" date="2021-06" db="EMBL/GenBank/DDBJ databases">
        <title>Halomicroarcula sp. a new haloarchaeum isolated from saline soil.</title>
        <authorList>
            <person name="Duran-Viseras A."/>
            <person name="Sanchez-Porro C."/>
            <person name="Ventosa A."/>
        </authorList>
    </citation>
    <scope>NUCLEOTIDE SEQUENCE [LARGE SCALE GENOMIC DNA]</scope>
    <source>
        <strain evidence="20 21">F27</strain>
    </source>
</reference>
<gene>
    <name evidence="20" type="ORF">EGH23_23760</name>
</gene>
<evidence type="ECO:0000256" key="5">
    <source>
        <dbReference type="ARBA" id="ARBA00010810"/>
    </source>
</evidence>
<feature type="transmembrane region" description="Helical" evidence="17">
    <location>
        <begin position="502"/>
        <end position="524"/>
    </location>
</feature>
<evidence type="ECO:0000256" key="16">
    <source>
        <dbReference type="ARBA" id="ARBA00034066"/>
    </source>
</evidence>
<comment type="cofactor">
    <cofactor evidence="1">
        <name>Mn(2+)</name>
        <dbReference type="ChEBI" id="CHEBI:29035"/>
    </cofactor>
</comment>
<feature type="transmembrane region" description="Helical" evidence="17">
    <location>
        <begin position="478"/>
        <end position="496"/>
    </location>
</feature>
<evidence type="ECO:0000256" key="2">
    <source>
        <dbReference type="ARBA" id="ARBA00001946"/>
    </source>
</evidence>
<organism evidence="20 21">
    <name type="scientific">Haloarcula nitratireducens</name>
    <dbReference type="NCBI Taxonomy" id="2487749"/>
    <lineage>
        <taxon>Archaea</taxon>
        <taxon>Methanobacteriati</taxon>
        <taxon>Methanobacteriota</taxon>
        <taxon>Stenosarchaea group</taxon>
        <taxon>Halobacteria</taxon>
        <taxon>Halobacteriales</taxon>
        <taxon>Haloarculaceae</taxon>
        <taxon>Haloarcula</taxon>
    </lineage>
</organism>
<comment type="pathway">
    <text evidence="4">Protein modification; protein glycosylation.</text>
</comment>
<keyword evidence="8" id="KW-0808">Transferase</keyword>
<feature type="transmembrane region" description="Helical" evidence="17">
    <location>
        <begin position="227"/>
        <end position="245"/>
    </location>
</feature>
<keyword evidence="11" id="KW-0460">Magnesium</keyword>
<dbReference type="Gene3D" id="2.60.40.1120">
    <property type="entry name" value="Carboxypeptidase-like, regulatory domain"/>
    <property type="match status" value="1"/>
</dbReference>
<dbReference type="Proteomes" id="UP001430455">
    <property type="component" value="Unassembled WGS sequence"/>
</dbReference>
<keyword evidence="9 17" id="KW-0812">Transmembrane</keyword>
<feature type="transmembrane region" description="Helical" evidence="17">
    <location>
        <begin position="199"/>
        <end position="218"/>
    </location>
</feature>
<comment type="caution">
    <text evidence="20">The sequence shown here is derived from an EMBL/GenBank/DDBJ whole genome shotgun (WGS) entry which is preliminary data.</text>
</comment>
<dbReference type="PANTHER" id="PTHR13872">
    <property type="entry name" value="DOLICHYL-DIPHOSPHOOLIGOSACCHARIDE--PROTEIN GLYCOSYLTRANSFERASE SUBUNIT"/>
    <property type="match status" value="1"/>
</dbReference>
<feature type="transmembrane region" description="Helical" evidence="17">
    <location>
        <begin position="545"/>
        <end position="565"/>
    </location>
</feature>
<comment type="cofactor">
    <cofactor evidence="2">
        <name>Mg(2+)</name>
        <dbReference type="ChEBI" id="CHEBI:18420"/>
    </cofactor>
</comment>
<evidence type="ECO:0000256" key="10">
    <source>
        <dbReference type="ARBA" id="ARBA00022723"/>
    </source>
</evidence>
<protein>
    <recommendedName>
        <fullName evidence="6">dolichyl-phosphooligosaccharide-protein glycotransferase</fullName>
        <ecNumber evidence="6">2.4.99.21</ecNumber>
    </recommendedName>
    <alternativeName>
        <fullName evidence="15">Oligosaccharyl transferase</fullName>
    </alternativeName>
</protein>
<dbReference type="InterPro" id="IPR041154">
    <property type="entry name" value="AglB_P1"/>
</dbReference>
<evidence type="ECO:0000256" key="9">
    <source>
        <dbReference type="ARBA" id="ARBA00022692"/>
    </source>
</evidence>
<comment type="catalytic activity">
    <reaction evidence="16">
        <text>an archaeal dolichyl phosphooligosaccharide + [protein]-L-asparagine = an archaeal dolichyl phosphate + a glycoprotein with the oligosaccharide chain attached by N-beta-D-glycosyl linkage to a protein L-asparagine.</text>
        <dbReference type="EC" id="2.4.99.21"/>
    </reaction>
</comment>
<evidence type="ECO:0000256" key="3">
    <source>
        <dbReference type="ARBA" id="ARBA00004651"/>
    </source>
</evidence>
<feature type="transmembrane region" description="Helical" evidence="17">
    <location>
        <begin position="393"/>
        <end position="415"/>
    </location>
</feature>
<keyword evidence="7" id="KW-0328">Glycosyltransferase</keyword>
<dbReference type="PANTHER" id="PTHR13872:SF1">
    <property type="entry name" value="DOLICHYL-DIPHOSPHOOLIGOSACCHARIDE--PROTEIN GLYCOSYLTRANSFERASE SUBUNIT STT3B"/>
    <property type="match status" value="1"/>
</dbReference>
<comment type="subcellular location">
    <subcellularLocation>
        <location evidence="3">Cell membrane</location>
        <topology evidence="3">Multi-pass membrane protein</topology>
    </subcellularLocation>
</comment>
<dbReference type="Pfam" id="PF18079">
    <property type="entry name" value="AglB_L1"/>
    <property type="match status" value="1"/>
</dbReference>
<evidence type="ECO:0000256" key="6">
    <source>
        <dbReference type="ARBA" id="ARBA00012602"/>
    </source>
</evidence>
<dbReference type="GO" id="GO:0005886">
    <property type="term" value="C:plasma membrane"/>
    <property type="evidence" value="ECO:0007669"/>
    <property type="project" value="UniProtKB-SubCell"/>
</dbReference>
<feature type="transmembrane region" description="Helical" evidence="17">
    <location>
        <begin position="257"/>
        <end position="275"/>
    </location>
</feature>
<sequence length="785" mass="84086">MSDDGGAVTVLEDRPELAAATEDVLAVDARQETWTFDNVPVDSGMFGELVSSGIVEKADDGNYRVANPDTVRAALGEDPTTDESSSFETPDFSNVFENISIEPRVIAMLAGALAALLAARAYVVGAIYRGGDIVLSGNDPYYYRYWVEQIAAEAGGRLDFASLAVLPDAVTKGEPLMVATLWWIAELFGGGDRVIGHVLAWYPVLSALVSGVLVYLLAVRVTNDRRVGLASVLFLAFLPGHAFRTSLGFADHHAFDYPWLGLTALALLVVLTVDLNEERTWSYRPTTWIAAGGLGLGIAGQVLSWEAGPLLIVPVGLAVAAATVLDLHVGRTPSLRYVPVLLGTGLGALLTWGVHAAANWHTTLVASAPILLFIGVTGVVLLAVLVDRVGGTAMHLVAVDAVVGIGGLLLVRSLFSEQWAESIGRLDTLFRSDAIAEVYGLFSTESFGFLFLLGFTLILALPVMVWCVRLAATDNPGWAVLGTYGWYFLALATIQVRFVGELGTFIAIFAGYAFVSLAAHIDLARPIARTSESVRSVRIPDRKTIGLLFALFLLVGSFGALQVPIKTSQVVIDDGTYETATALDANAAAHELEYPENYVFSRWGQNRVYNYFVNGEARSYAYARSNYADFATSTNPGEWYNRLSDRAGYVVVQSDTPVNASRATHTRLYESYGSRTERAPGVAHYRPVFATADGRYKAFALVPGGTIEGAAAPNATVTVSTTLSVSNQTVEYRRRTTAGSSGAFSVTVANPGTYTVTVENETREVVVPERVITEGGNVTVGNETG</sequence>
<dbReference type="RefSeq" id="WP_220582467.1">
    <property type="nucleotide sequence ID" value="NZ_RKLT01000031.1"/>
</dbReference>
<dbReference type="AlphaFoldDB" id="A0AAW4PIV7"/>
<feature type="transmembrane region" description="Helical" evidence="17">
    <location>
        <begin position="105"/>
        <end position="128"/>
    </location>
</feature>
<keyword evidence="14" id="KW-0464">Manganese</keyword>
<evidence type="ECO:0000313" key="20">
    <source>
        <dbReference type="EMBL" id="MBX0297886.1"/>
    </source>
</evidence>
<proteinExistence type="inferred from homology"/>
<feature type="transmembrane region" description="Helical" evidence="17">
    <location>
        <begin position="311"/>
        <end position="330"/>
    </location>
</feature>
<evidence type="ECO:0000256" key="4">
    <source>
        <dbReference type="ARBA" id="ARBA00004922"/>
    </source>
</evidence>
<dbReference type="Pfam" id="PF02516">
    <property type="entry name" value="STT3"/>
    <property type="match status" value="1"/>
</dbReference>
<feature type="transmembrane region" description="Helical" evidence="17">
    <location>
        <begin position="447"/>
        <end position="466"/>
    </location>
</feature>
<evidence type="ECO:0000259" key="19">
    <source>
        <dbReference type="Pfam" id="PF18079"/>
    </source>
</evidence>
<keyword evidence="12 17" id="KW-1133">Transmembrane helix</keyword>
<evidence type="ECO:0000313" key="21">
    <source>
        <dbReference type="Proteomes" id="UP001430455"/>
    </source>
</evidence>
<feature type="transmembrane region" description="Helical" evidence="17">
    <location>
        <begin position="287"/>
        <end position="305"/>
    </location>
</feature>
<evidence type="ECO:0000256" key="11">
    <source>
        <dbReference type="ARBA" id="ARBA00022842"/>
    </source>
</evidence>
<keyword evidence="10" id="KW-0479">Metal-binding</keyword>
<dbReference type="GO" id="GO:0046872">
    <property type="term" value="F:metal ion binding"/>
    <property type="evidence" value="ECO:0007669"/>
    <property type="project" value="UniProtKB-KW"/>
</dbReference>
<evidence type="ECO:0000256" key="13">
    <source>
        <dbReference type="ARBA" id="ARBA00023136"/>
    </source>
</evidence>
<feature type="transmembrane region" description="Helical" evidence="17">
    <location>
        <begin position="364"/>
        <end position="386"/>
    </location>
</feature>
<evidence type="ECO:0000259" key="18">
    <source>
        <dbReference type="Pfam" id="PF02516"/>
    </source>
</evidence>
<evidence type="ECO:0000256" key="1">
    <source>
        <dbReference type="ARBA" id="ARBA00001936"/>
    </source>
</evidence>
<dbReference type="InterPro" id="IPR003674">
    <property type="entry name" value="Oligo_trans_STT3"/>
</dbReference>
<evidence type="ECO:0000256" key="8">
    <source>
        <dbReference type="ARBA" id="ARBA00022679"/>
    </source>
</evidence>
<keyword evidence="21" id="KW-1185">Reference proteome</keyword>
<dbReference type="GO" id="GO:0004576">
    <property type="term" value="F:oligosaccharyl transferase activity"/>
    <property type="evidence" value="ECO:0007669"/>
    <property type="project" value="InterPro"/>
</dbReference>
<feature type="domain" description="Oligosaccharyl transferase STT3 N-terminal" evidence="18">
    <location>
        <begin position="134"/>
        <end position="350"/>
    </location>
</feature>
<evidence type="ECO:0000256" key="17">
    <source>
        <dbReference type="SAM" id="Phobius"/>
    </source>
</evidence>
<feature type="transmembrane region" description="Helical" evidence="17">
    <location>
        <begin position="337"/>
        <end position="358"/>
    </location>
</feature>
<evidence type="ECO:0000256" key="12">
    <source>
        <dbReference type="ARBA" id="ARBA00022989"/>
    </source>
</evidence>
<dbReference type="EMBL" id="RKLT01000031">
    <property type="protein sequence ID" value="MBX0297886.1"/>
    <property type="molecule type" value="Genomic_DNA"/>
</dbReference>
<evidence type="ECO:0000256" key="7">
    <source>
        <dbReference type="ARBA" id="ARBA00022676"/>
    </source>
</evidence>
<accession>A0AAW4PIV7</accession>
<comment type="similarity">
    <text evidence="5">Belongs to the STT3 family.</text>
</comment>
<evidence type="ECO:0000256" key="14">
    <source>
        <dbReference type="ARBA" id="ARBA00023211"/>
    </source>
</evidence>
<keyword evidence="13 17" id="KW-0472">Membrane</keyword>
<dbReference type="EC" id="2.4.99.21" evidence="6"/>
<dbReference type="InterPro" id="IPR048307">
    <property type="entry name" value="STT3_N"/>
</dbReference>
<feature type="domain" description="Archaeal glycosylation protein B peripheral" evidence="19">
    <location>
        <begin position="704"/>
        <end position="777"/>
    </location>
</feature>